<proteinExistence type="predicted"/>
<accession>A0A1Y5Q671</accession>
<name>A0A1Y5Q671_9GAMM</name>
<dbReference type="EMBL" id="FLTS01000001">
    <property type="protein sequence ID" value="SBV35257.1"/>
    <property type="molecule type" value="Genomic_DNA"/>
</dbReference>
<protein>
    <submittedName>
        <fullName evidence="1">Uncharacterized protein</fullName>
    </submittedName>
</protein>
<organism evidence="1">
    <name type="scientific">uncultured Stenotrophomonas sp</name>
    <dbReference type="NCBI Taxonomy" id="165438"/>
    <lineage>
        <taxon>Bacteria</taxon>
        <taxon>Pseudomonadati</taxon>
        <taxon>Pseudomonadota</taxon>
        <taxon>Gammaproteobacteria</taxon>
        <taxon>Lysobacterales</taxon>
        <taxon>Lysobacteraceae</taxon>
        <taxon>Stenotrophomonas</taxon>
        <taxon>environmental samples</taxon>
    </lineage>
</organism>
<gene>
    <name evidence="1" type="ORF">STPYR_10187</name>
</gene>
<sequence>MAAQVQLSDDEALVLFELLSSGKLAPATDTAEAHALGVVLTSLEKQLVAPFASDYTKQLEAARSSLVARYGG</sequence>
<evidence type="ECO:0000313" key="1">
    <source>
        <dbReference type="EMBL" id="SBV35257.1"/>
    </source>
</evidence>
<reference evidence="1" key="1">
    <citation type="submission" date="2016-03" db="EMBL/GenBank/DDBJ databases">
        <authorList>
            <person name="Ploux O."/>
        </authorList>
    </citation>
    <scope>NUCLEOTIDE SEQUENCE</scope>
    <source>
        <strain evidence="1">UC10</strain>
    </source>
</reference>
<dbReference type="AlphaFoldDB" id="A0A1Y5Q671"/>